<dbReference type="AlphaFoldDB" id="A0A183HZK1"/>
<accession>A0A183HZK1</accession>
<evidence type="ECO:0000313" key="2">
    <source>
        <dbReference type="EMBL" id="VDP12465.1"/>
    </source>
</evidence>
<keyword evidence="1" id="KW-0732">Signal</keyword>
<proteinExistence type="predicted"/>
<feature type="chain" id="PRO_5044552704" evidence="1">
    <location>
        <begin position="20"/>
        <end position="100"/>
    </location>
</feature>
<feature type="signal peptide" evidence="1">
    <location>
        <begin position="1"/>
        <end position="19"/>
    </location>
</feature>
<dbReference type="WBParaSite" id="OFLC_0001291401-mRNA-1">
    <property type="protein sequence ID" value="OFLC_0001291401-mRNA-1"/>
    <property type="gene ID" value="OFLC_0001291401"/>
</dbReference>
<reference evidence="4" key="1">
    <citation type="submission" date="2016-06" db="UniProtKB">
        <authorList>
            <consortium name="WormBaseParasite"/>
        </authorList>
    </citation>
    <scope>IDENTIFICATION</scope>
</reference>
<organism evidence="4">
    <name type="scientific">Onchocerca flexuosa</name>
    <dbReference type="NCBI Taxonomy" id="387005"/>
    <lineage>
        <taxon>Eukaryota</taxon>
        <taxon>Metazoa</taxon>
        <taxon>Ecdysozoa</taxon>
        <taxon>Nematoda</taxon>
        <taxon>Chromadorea</taxon>
        <taxon>Rhabditida</taxon>
        <taxon>Spirurina</taxon>
        <taxon>Spiruromorpha</taxon>
        <taxon>Filarioidea</taxon>
        <taxon>Onchocercidae</taxon>
        <taxon>Onchocerca</taxon>
    </lineage>
</organism>
<sequence>MICFTVHSSVLLLPTGALSQCIGVTCIYYYLSTNDVVVVVAPCRMREVMGALSPAELGTGEILMDNLSPRNKPWRDTDHPSIPSSLLPLPISYSLTDTEQ</sequence>
<evidence type="ECO:0000313" key="3">
    <source>
        <dbReference type="Proteomes" id="UP000267606"/>
    </source>
</evidence>
<dbReference type="EMBL" id="UZAJ01039973">
    <property type="protein sequence ID" value="VDP12465.1"/>
    <property type="molecule type" value="Genomic_DNA"/>
</dbReference>
<evidence type="ECO:0000313" key="4">
    <source>
        <dbReference type="WBParaSite" id="OFLC_0001291401-mRNA-1"/>
    </source>
</evidence>
<protein>
    <submittedName>
        <fullName evidence="4">Secreted protein</fullName>
    </submittedName>
</protein>
<reference evidence="2 3" key="2">
    <citation type="submission" date="2018-11" db="EMBL/GenBank/DDBJ databases">
        <authorList>
            <consortium name="Pathogen Informatics"/>
        </authorList>
    </citation>
    <scope>NUCLEOTIDE SEQUENCE [LARGE SCALE GENOMIC DNA]</scope>
</reference>
<dbReference type="Proteomes" id="UP000267606">
    <property type="component" value="Unassembled WGS sequence"/>
</dbReference>
<gene>
    <name evidence="2" type="ORF">OFLC_LOCUS12913</name>
</gene>
<keyword evidence="3" id="KW-1185">Reference proteome</keyword>
<name>A0A183HZK1_9BILA</name>
<evidence type="ECO:0000256" key="1">
    <source>
        <dbReference type="SAM" id="SignalP"/>
    </source>
</evidence>